<proteinExistence type="predicted"/>
<dbReference type="EMBL" id="JANEYF010005711">
    <property type="protein sequence ID" value="KAJ8927220.1"/>
    <property type="molecule type" value="Genomic_DNA"/>
</dbReference>
<dbReference type="PANTHER" id="PTHR35385:SF2">
    <property type="entry name" value="PROTEIN B, PUTATIVE-RELATED"/>
    <property type="match status" value="1"/>
</dbReference>
<dbReference type="AlphaFoldDB" id="A0AAV8WKD4"/>
<evidence type="ECO:0000313" key="1">
    <source>
        <dbReference type="EMBL" id="KAJ8927220.1"/>
    </source>
</evidence>
<dbReference type="Proteomes" id="UP001162156">
    <property type="component" value="Unassembled WGS sequence"/>
</dbReference>
<dbReference type="PANTHER" id="PTHR35385">
    <property type="entry name" value="PROTEIN B, PUTATIVE-RELATED-RELATED"/>
    <property type="match status" value="1"/>
</dbReference>
<sequence>MCTLQISQDVLPDCFVNEIVPSSNNTEMSIVRSNIQNMEEIEKWIKEFGAKTCTHWNVRSSNPNGVKIKKFVCHHSSFMKVKGADNKRGNTKNAACRAAILIQVKKNSPRTRYNDSYIKRDLCGIISIGNIHTHTLKTAETLRFLPTNSIIRNNFFEYFDDGMGIAESHKHHLHTLDLMDNYNENVARGDINPSLRTIRYWHDQWRSLHFGPRSGEGLLEVIMKIEIENVTENLETADSDFEEIIKTLWDNHNKYGSSVSGVGKLNDRIKKIRSKGQWETFLHTTGTNISLRRRDGTAIRVQPTSIARRKPHVTRGSKRLLAGRPAIGEAVSRKRKRNLGLNIQLNKLNAISHGKNH</sequence>
<name>A0AAV8WKD4_9CUCU</name>
<accession>A0AAV8WKD4</accession>
<protein>
    <submittedName>
        <fullName evidence="1">Uncharacterized protein</fullName>
    </submittedName>
</protein>
<reference evidence="1" key="1">
    <citation type="journal article" date="2023" name="Insect Mol. Biol.">
        <title>Genome sequencing provides insights into the evolution of gene families encoding plant cell wall-degrading enzymes in longhorned beetles.</title>
        <authorList>
            <person name="Shin N.R."/>
            <person name="Okamura Y."/>
            <person name="Kirsch R."/>
            <person name="Pauchet Y."/>
        </authorList>
    </citation>
    <scope>NUCLEOTIDE SEQUENCE</scope>
    <source>
        <strain evidence="1">RBIC_L_NR</strain>
    </source>
</reference>
<comment type="caution">
    <text evidence="1">The sequence shown here is derived from an EMBL/GenBank/DDBJ whole genome shotgun (WGS) entry which is preliminary data.</text>
</comment>
<organism evidence="1 2">
    <name type="scientific">Rhamnusium bicolor</name>
    <dbReference type="NCBI Taxonomy" id="1586634"/>
    <lineage>
        <taxon>Eukaryota</taxon>
        <taxon>Metazoa</taxon>
        <taxon>Ecdysozoa</taxon>
        <taxon>Arthropoda</taxon>
        <taxon>Hexapoda</taxon>
        <taxon>Insecta</taxon>
        <taxon>Pterygota</taxon>
        <taxon>Neoptera</taxon>
        <taxon>Endopterygota</taxon>
        <taxon>Coleoptera</taxon>
        <taxon>Polyphaga</taxon>
        <taxon>Cucujiformia</taxon>
        <taxon>Chrysomeloidea</taxon>
        <taxon>Cerambycidae</taxon>
        <taxon>Lepturinae</taxon>
        <taxon>Rhagiini</taxon>
        <taxon>Rhamnusium</taxon>
    </lineage>
</organism>
<keyword evidence="2" id="KW-1185">Reference proteome</keyword>
<gene>
    <name evidence="1" type="ORF">NQ314_020342</name>
</gene>
<evidence type="ECO:0000313" key="2">
    <source>
        <dbReference type="Proteomes" id="UP001162156"/>
    </source>
</evidence>